<dbReference type="SMART" id="SM01218">
    <property type="entry name" value="FoP_duplication"/>
    <property type="match status" value="1"/>
</dbReference>
<dbReference type="STRING" id="655863.F0XRJ6"/>
<dbReference type="EMBL" id="GL629807">
    <property type="protein sequence ID" value="EFW99944.1"/>
    <property type="molecule type" value="Genomic_DNA"/>
</dbReference>
<dbReference type="PANTHER" id="PTHR19965:SF82">
    <property type="entry name" value="THO COMPLEX SUBUNIT 4"/>
    <property type="match status" value="1"/>
</dbReference>
<dbReference type="OrthoDB" id="5382468at2759"/>
<protein>
    <submittedName>
        <fullName evidence="5">RNA-binding protein</fullName>
    </submittedName>
</protein>
<dbReference type="GO" id="GO:0005634">
    <property type="term" value="C:nucleus"/>
    <property type="evidence" value="ECO:0007669"/>
    <property type="project" value="TreeGrafter"/>
</dbReference>
<dbReference type="SUPFAM" id="SSF54928">
    <property type="entry name" value="RNA-binding domain, RBD"/>
    <property type="match status" value="1"/>
</dbReference>
<dbReference type="CDD" id="cd12418">
    <property type="entry name" value="RRM_Aly_REF_like"/>
    <property type="match status" value="1"/>
</dbReference>
<gene>
    <name evidence="5" type="ORF">CMQ_262</name>
</gene>
<dbReference type="SMART" id="SM00360">
    <property type="entry name" value="RRM"/>
    <property type="match status" value="1"/>
</dbReference>
<dbReference type="InterPro" id="IPR012677">
    <property type="entry name" value="Nucleotide-bd_a/b_plait_sf"/>
</dbReference>
<evidence type="ECO:0000256" key="1">
    <source>
        <dbReference type="ARBA" id="ARBA00022884"/>
    </source>
</evidence>
<dbReference type="Proteomes" id="UP000007796">
    <property type="component" value="Unassembled WGS sequence"/>
</dbReference>
<feature type="compositionally biased region" description="Basic and acidic residues" evidence="3">
    <location>
        <begin position="246"/>
        <end position="260"/>
    </location>
</feature>
<evidence type="ECO:0000259" key="4">
    <source>
        <dbReference type="PROSITE" id="PS50102"/>
    </source>
</evidence>
<dbReference type="HOGENOM" id="CLU_052367_4_0_1"/>
<feature type="compositionally biased region" description="Basic and acidic residues" evidence="3">
    <location>
        <begin position="170"/>
        <end position="183"/>
    </location>
</feature>
<dbReference type="GeneID" id="25975629"/>
<evidence type="ECO:0000256" key="2">
    <source>
        <dbReference type="PROSITE-ProRule" id="PRU00176"/>
    </source>
</evidence>
<dbReference type="Pfam" id="PF00076">
    <property type="entry name" value="RRM_1"/>
    <property type="match status" value="1"/>
</dbReference>
<feature type="domain" description="RRM" evidence="4">
    <location>
        <begin position="76"/>
        <end position="153"/>
    </location>
</feature>
<reference evidence="5 6" key="1">
    <citation type="journal article" date="2011" name="Proc. Natl. Acad. Sci. U.S.A.">
        <title>Genome and transcriptome analyses of the mountain pine beetle-fungal symbiont Grosmannia clavigera, a lodgepole pine pathogen.</title>
        <authorList>
            <person name="DiGuistini S."/>
            <person name="Wang Y."/>
            <person name="Liao N.Y."/>
            <person name="Taylor G."/>
            <person name="Tanguay P."/>
            <person name="Feau N."/>
            <person name="Henrissat B."/>
            <person name="Chan S.K."/>
            <person name="Hesse-Orce U."/>
            <person name="Alamouti S.M."/>
            <person name="Tsui C.K.M."/>
            <person name="Docking R.T."/>
            <person name="Levasseur A."/>
            <person name="Haridas S."/>
            <person name="Robertson G."/>
            <person name="Birol I."/>
            <person name="Holt R.A."/>
            <person name="Marra M.A."/>
            <person name="Hamelin R.C."/>
            <person name="Hirst M."/>
            <person name="Jones S.J.M."/>
            <person name="Bohlmann J."/>
            <person name="Breuil C."/>
        </authorList>
    </citation>
    <scope>NUCLEOTIDE SEQUENCE [LARGE SCALE GENOMIC DNA]</scope>
    <source>
        <strain evidence="6">kw1407 / UAMH 11150</strain>
    </source>
</reference>
<dbReference type="InterPro" id="IPR035979">
    <property type="entry name" value="RBD_domain_sf"/>
</dbReference>
<feature type="region of interest" description="Disordered" evidence="3">
    <location>
        <begin position="152"/>
        <end position="274"/>
    </location>
</feature>
<dbReference type="PANTHER" id="PTHR19965">
    <property type="entry name" value="RNA AND EXPORT FACTOR BINDING PROTEIN"/>
    <property type="match status" value="1"/>
</dbReference>
<feature type="compositionally biased region" description="Basic and acidic residues" evidence="3">
    <location>
        <begin position="228"/>
        <end position="238"/>
    </location>
</feature>
<evidence type="ECO:0000313" key="6">
    <source>
        <dbReference type="Proteomes" id="UP000007796"/>
    </source>
</evidence>
<proteinExistence type="predicted"/>
<keyword evidence="1 2" id="KW-0694">RNA-binding</keyword>
<keyword evidence="6" id="KW-1185">Reference proteome</keyword>
<dbReference type="PROSITE" id="PS50102">
    <property type="entry name" value="RRM"/>
    <property type="match status" value="1"/>
</dbReference>
<sequence length="319" mass="34782">MATNMDRSLDEILADRKSYRDDPRKIDDEWVHDRYDDDGEHLSLAGVHTAHSTQRLTAHRFRPARKAVLGRSQRGTKIRVENIHYELTKEDIEGLFRRIGPVLSTELVYDRAGRSDGVAYVTYEIYDDAKEAIREFDGANAKGQPIRLSIVPSGRRALDNPAKVGTGRPLAERVSRPGRGRNDDNDEDDKTSMAAAARRGIDRYVPRGGGGGDDDRSRSPRPRRREGGRRPGERRGEGRGGGGGEGRGEGKGEGRGEGRTARQNRPKKTQEELDAEMEDYFGGEAGGGGGETAAAAGIAVTAPLQTDAVEGGDDMDMIG</sequence>
<evidence type="ECO:0000313" key="5">
    <source>
        <dbReference type="EMBL" id="EFW99944.1"/>
    </source>
</evidence>
<dbReference type="InterPro" id="IPR025715">
    <property type="entry name" value="FoP_C"/>
</dbReference>
<dbReference type="AlphaFoldDB" id="F0XRJ6"/>
<dbReference type="eggNOG" id="KOG0533">
    <property type="taxonomic scope" value="Eukaryota"/>
</dbReference>
<accession>F0XRJ6</accession>
<organism evidence="6">
    <name type="scientific">Grosmannia clavigera (strain kw1407 / UAMH 11150)</name>
    <name type="common">Blue stain fungus</name>
    <name type="synonym">Graphiocladiella clavigera</name>
    <dbReference type="NCBI Taxonomy" id="655863"/>
    <lineage>
        <taxon>Eukaryota</taxon>
        <taxon>Fungi</taxon>
        <taxon>Dikarya</taxon>
        <taxon>Ascomycota</taxon>
        <taxon>Pezizomycotina</taxon>
        <taxon>Sordariomycetes</taxon>
        <taxon>Sordariomycetidae</taxon>
        <taxon>Ophiostomatales</taxon>
        <taxon>Ophiostomataceae</taxon>
        <taxon>Leptographium</taxon>
    </lineage>
</organism>
<dbReference type="InterPro" id="IPR051229">
    <property type="entry name" value="ALYREF_mRNA_export"/>
</dbReference>
<evidence type="ECO:0000256" key="3">
    <source>
        <dbReference type="SAM" id="MobiDB-lite"/>
    </source>
</evidence>
<dbReference type="InterPro" id="IPR000504">
    <property type="entry name" value="RRM_dom"/>
</dbReference>
<dbReference type="GO" id="GO:0003729">
    <property type="term" value="F:mRNA binding"/>
    <property type="evidence" value="ECO:0007669"/>
    <property type="project" value="TreeGrafter"/>
</dbReference>
<dbReference type="InParanoid" id="F0XRJ6"/>
<name>F0XRJ6_GROCL</name>
<dbReference type="Gene3D" id="3.30.70.330">
    <property type="match status" value="1"/>
</dbReference>
<dbReference type="RefSeq" id="XP_014169359.1">
    <property type="nucleotide sequence ID" value="XM_014313884.1"/>
</dbReference>